<evidence type="ECO:0000256" key="9">
    <source>
        <dbReference type="ARBA" id="ARBA00022968"/>
    </source>
</evidence>
<comment type="similarity">
    <text evidence="4">Belongs to the sulfotransferase 1 family. NDST subfamily.</text>
</comment>
<feature type="transmembrane region" description="Helical" evidence="19">
    <location>
        <begin position="12"/>
        <end position="33"/>
    </location>
</feature>
<evidence type="ECO:0000256" key="13">
    <source>
        <dbReference type="ARBA" id="ARBA00023157"/>
    </source>
</evidence>
<protein>
    <recommendedName>
        <fullName evidence="5">[heparan sulfate]-glucosamine N-sulfotransferase</fullName>
        <ecNumber evidence="5">2.8.2.8</ecNumber>
    </recommendedName>
</protein>
<evidence type="ECO:0000256" key="6">
    <source>
        <dbReference type="ARBA" id="ARBA00022679"/>
    </source>
</evidence>
<dbReference type="AlphaFoldDB" id="A0AAF3EYI4"/>
<dbReference type="GO" id="GO:0016787">
    <property type="term" value="F:hydrolase activity"/>
    <property type="evidence" value="ECO:0007669"/>
    <property type="project" value="UniProtKB-KW"/>
</dbReference>
<evidence type="ECO:0000256" key="17">
    <source>
        <dbReference type="PIRSR" id="PIRSR637359-2"/>
    </source>
</evidence>
<keyword evidence="13 18" id="KW-1015">Disulfide bond</keyword>
<dbReference type="Pfam" id="PF12062">
    <property type="entry name" value="HSNSD-CE"/>
    <property type="match status" value="1"/>
</dbReference>
<dbReference type="PANTHER" id="PTHR10605:SF56">
    <property type="entry name" value="BIFUNCTIONAL HEPARAN SULFATE N-DEACETYLASE_N-SULFOTRANSFERASE"/>
    <property type="match status" value="1"/>
</dbReference>
<feature type="disulfide bond" evidence="18">
    <location>
        <begin position="794"/>
        <end position="803"/>
    </location>
</feature>
<dbReference type="InterPro" id="IPR000863">
    <property type="entry name" value="Sulfotransferase_dom"/>
</dbReference>
<organism evidence="23 24">
    <name type="scientific">Mesorhabditis belari</name>
    <dbReference type="NCBI Taxonomy" id="2138241"/>
    <lineage>
        <taxon>Eukaryota</taxon>
        <taxon>Metazoa</taxon>
        <taxon>Ecdysozoa</taxon>
        <taxon>Nematoda</taxon>
        <taxon>Chromadorea</taxon>
        <taxon>Rhabditida</taxon>
        <taxon>Rhabditina</taxon>
        <taxon>Rhabditomorpha</taxon>
        <taxon>Rhabditoidea</taxon>
        <taxon>Rhabditidae</taxon>
        <taxon>Mesorhabditinae</taxon>
        <taxon>Mesorhabditis</taxon>
    </lineage>
</organism>
<dbReference type="GO" id="GO:0000139">
    <property type="term" value="C:Golgi membrane"/>
    <property type="evidence" value="ECO:0007669"/>
    <property type="project" value="UniProtKB-SubCell"/>
</dbReference>
<keyword evidence="14" id="KW-0325">Glycoprotein</keyword>
<evidence type="ECO:0000256" key="8">
    <source>
        <dbReference type="ARBA" id="ARBA00022801"/>
    </source>
</evidence>
<dbReference type="EC" id="2.8.2.8" evidence="5"/>
<dbReference type="Gene3D" id="3.40.50.300">
    <property type="entry name" value="P-loop containing nucleotide triphosphate hydrolases"/>
    <property type="match status" value="1"/>
</dbReference>
<evidence type="ECO:0000256" key="12">
    <source>
        <dbReference type="ARBA" id="ARBA00023136"/>
    </source>
</evidence>
<dbReference type="PANTHER" id="PTHR10605">
    <property type="entry name" value="HEPARAN SULFATE SULFOTRANSFERASE"/>
    <property type="match status" value="1"/>
</dbReference>
<feature type="domain" description="Sulfotransferase" evidence="20">
    <location>
        <begin position="589"/>
        <end position="829"/>
    </location>
</feature>
<feature type="binding site" evidence="17">
    <location>
        <begin position="808"/>
        <end position="812"/>
    </location>
    <ligand>
        <name>3'-phosphoadenylyl sulfate</name>
        <dbReference type="ChEBI" id="CHEBI:58339"/>
    </ligand>
</feature>
<comment type="subcellular location">
    <subcellularLocation>
        <location evidence="1">Golgi apparatus membrane</location>
        <topology evidence="1">Single-pass type II membrane protein</topology>
    </subcellularLocation>
</comment>
<evidence type="ECO:0000313" key="23">
    <source>
        <dbReference type="Proteomes" id="UP000887575"/>
    </source>
</evidence>
<evidence type="ECO:0000259" key="20">
    <source>
        <dbReference type="Pfam" id="PF00685"/>
    </source>
</evidence>
<comment type="pathway">
    <text evidence="3">Glycan metabolism; heparan sulfate biosynthesis.</text>
</comment>
<keyword evidence="15" id="KW-0511">Multifunctional enzyme</keyword>
<evidence type="ECO:0000256" key="2">
    <source>
        <dbReference type="ARBA" id="ARBA00004841"/>
    </source>
</evidence>
<evidence type="ECO:0000259" key="22">
    <source>
        <dbReference type="Pfam" id="PF25119"/>
    </source>
</evidence>
<evidence type="ECO:0000256" key="15">
    <source>
        <dbReference type="ARBA" id="ARBA00023268"/>
    </source>
</evidence>
<evidence type="ECO:0000256" key="4">
    <source>
        <dbReference type="ARBA" id="ARBA00010420"/>
    </source>
</evidence>
<accession>A0AAF3EYI4</accession>
<keyword evidence="9" id="KW-0735">Signal-anchor</keyword>
<feature type="binding site" evidence="17">
    <location>
        <position position="691"/>
    </location>
    <ligand>
        <name>3'-phosphoadenylyl sulfate</name>
        <dbReference type="ChEBI" id="CHEBI:58339"/>
    </ligand>
</feature>
<dbReference type="InterPro" id="IPR027417">
    <property type="entry name" value="P-loop_NTPase"/>
</dbReference>
<keyword evidence="12 19" id="KW-0472">Membrane</keyword>
<dbReference type="GO" id="GO:0015016">
    <property type="term" value="F:heparan sulfate N-sulfotransferase activity"/>
    <property type="evidence" value="ECO:0007669"/>
    <property type="project" value="UniProtKB-EC"/>
</dbReference>
<keyword evidence="10 19" id="KW-1133">Transmembrane helix</keyword>
<keyword evidence="11" id="KW-0333">Golgi apparatus</keyword>
<dbReference type="SUPFAM" id="SSF52540">
    <property type="entry name" value="P-loop containing nucleoside triphosphate hydrolases"/>
    <property type="match status" value="1"/>
</dbReference>
<evidence type="ECO:0000256" key="18">
    <source>
        <dbReference type="PIRSR" id="PIRSR637359-3"/>
    </source>
</evidence>
<dbReference type="Pfam" id="PF25119">
    <property type="entry name" value="HSNSD_N"/>
    <property type="match status" value="1"/>
</dbReference>
<evidence type="ECO:0000259" key="21">
    <source>
        <dbReference type="Pfam" id="PF12062"/>
    </source>
</evidence>
<evidence type="ECO:0000256" key="7">
    <source>
        <dbReference type="ARBA" id="ARBA00022692"/>
    </source>
</evidence>
<evidence type="ECO:0000313" key="24">
    <source>
        <dbReference type="WBParaSite" id="MBELARI_LOCUS19265"/>
    </source>
</evidence>
<keyword evidence="23" id="KW-1185">Reference proteome</keyword>
<reference evidence="24" key="1">
    <citation type="submission" date="2024-02" db="UniProtKB">
        <authorList>
            <consortium name="WormBaseParasite"/>
        </authorList>
    </citation>
    <scope>IDENTIFICATION</scope>
</reference>
<feature type="domain" description="Heparan sulphate-N-deacetylase deacetylase" evidence="21">
    <location>
        <begin position="294"/>
        <end position="497"/>
    </location>
</feature>
<dbReference type="Proteomes" id="UP000887575">
    <property type="component" value="Unassembled WGS sequence"/>
</dbReference>
<evidence type="ECO:0000256" key="14">
    <source>
        <dbReference type="ARBA" id="ARBA00023180"/>
    </source>
</evidence>
<dbReference type="InterPro" id="IPR037359">
    <property type="entry name" value="NST/OST"/>
</dbReference>
<name>A0AAF3EYI4_9BILA</name>
<feature type="binding site" evidence="17">
    <location>
        <position position="793"/>
    </location>
    <ligand>
        <name>3'-phosphoadenylyl sulfate</name>
        <dbReference type="ChEBI" id="CHEBI:58339"/>
    </ligand>
</feature>
<evidence type="ECO:0000256" key="5">
    <source>
        <dbReference type="ARBA" id="ARBA00012979"/>
    </source>
</evidence>
<evidence type="ECO:0000256" key="10">
    <source>
        <dbReference type="ARBA" id="ARBA00022989"/>
    </source>
</evidence>
<keyword evidence="6" id="KW-0808">Transferase</keyword>
<proteinExistence type="inferred from homology"/>
<evidence type="ECO:0000256" key="19">
    <source>
        <dbReference type="SAM" id="Phobius"/>
    </source>
</evidence>
<keyword evidence="7 19" id="KW-0812">Transmembrane</keyword>
<dbReference type="GO" id="GO:0019213">
    <property type="term" value="F:deacetylase activity"/>
    <property type="evidence" value="ECO:0007669"/>
    <property type="project" value="TreeGrafter"/>
</dbReference>
<feature type="domain" description="Heparan sulfate-N-deacetylase N-terminal" evidence="22">
    <location>
        <begin position="79"/>
        <end position="283"/>
    </location>
</feature>
<evidence type="ECO:0000256" key="16">
    <source>
        <dbReference type="PIRSR" id="PIRSR637359-1"/>
    </source>
</evidence>
<keyword evidence="8" id="KW-0378">Hydrolase</keyword>
<evidence type="ECO:0000256" key="11">
    <source>
        <dbReference type="ARBA" id="ARBA00023034"/>
    </source>
</evidence>
<comment type="pathway">
    <text evidence="2">Glycan metabolism; heparin biosynthesis.</text>
</comment>
<dbReference type="WBParaSite" id="MBELARI_LOCUS19265">
    <property type="protein sequence ID" value="MBELARI_LOCUS19265"/>
    <property type="gene ID" value="MBELARI_LOCUS19265"/>
</dbReference>
<sequence length="857" mass="99690">MRFALAPYAPHGFFRFFRFLTILTGCLILFVIVKWRNSPDISSVPRFPPQRIPEYVCPCNLTSNRPIREPIFLPNEIHTESRALILVESIYSRHTKMIAQIFNATKYPHQLETFSKSLPDLITGERGRFSVIIVENYYKYLNMQSWNRQLIDNYSKRYNVTIIGFMTSKINEVYQHARMKGSNLVMWQNQKAFNLSFSQESLVPYIARPEVSIQSLIPDYEDWVLFEPQKNFETVLACEDAKERPRAAIIRDLGAEDGVKRILIGHNVSLWIVRLGLLDSLRFATQGRFGFSLDRWIQIDIDDIFVGARGTRMIEADVDALVEAQDRLRKEISNFTFMLGFSGSYFRNGDDNEDRADEKLIEMASKFYWFCHMFRHNHPLEHNFTYLEAIMYQNKMFAETMKIPVPFKYSISPQHAGVFPVYQELYDAWRNVWDVKVTATEEYPHLRPASDRRGFIYKGIQVLPRQTCGLYTHTQFFHTYPDGISRLLNNVFGGDLFSSVLLNPISIFMTHQQNFAHDRLAIWVFENLIRFLKCHTRLELRWTDPISSADRYFKMFPQEKTPIWSNPCIDARHRTILPPAFNCSNFTLPNVLIVGPQKTGTTALGQFLSLHPNASTNLPVNDSFEELQFFGGKHYENGLEWYIDKFSPSSTVFEKSATYFDNTEAPIQVFTLIPNAKIVVVLYDPALRAYSWFQHIKAHNDSVALSVSTMDEVLEADDGPLKKLRSRCISGGRYVYHLDRWLEYFPSSQMVFVDGEMFKERPPIVMNKLIADLELPSFDYHNVLRFSPSKGFWCSLTKGKMNCLGKGKGRHYEPMSETLRTKLNKIFQPDNAALQKILQKLHLPMPKWLRSSLYNTK</sequence>
<dbReference type="InterPro" id="IPR056793">
    <property type="entry name" value="HSNSD_N"/>
</dbReference>
<evidence type="ECO:0000256" key="3">
    <source>
        <dbReference type="ARBA" id="ARBA00005093"/>
    </source>
</evidence>
<evidence type="ECO:0000256" key="1">
    <source>
        <dbReference type="ARBA" id="ARBA00004323"/>
    </source>
</evidence>
<dbReference type="Pfam" id="PF00685">
    <property type="entry name" value="Sulfotransfer_1"/>
    <property type="match status" value="1"/>
</dbReference>
<feature type="active site" description="For sulfotransferase activity" evidence="16">
    <location>
        <position position="598"/>
    </location>
</feature>
<dbReference type="InterPro" id="IPR021930">
    <property type="entry name" value="Heparan_SO4_deacetylase_dom"/>
</dbReference>